<comment type="catalytic activity">
    <reaction evidence="9 10">
        <text>L-glutamyl-tRNA(Gln) + L-glutamine + ATP + H2O = L-glutaminyl-tRNA(Gln) + L-glutamate + ADP + phosphate + H(+)</text>
        <dbReference type="Rhea" id="RHEA:17521"/>
        <dbReference type="Rhea" id="RHEA-COMP:9681"/>
        <dbReference type="Rhea" id="RHEA-COMP:9684"/>
        <dbReference type="ChEBI" id="CHEBI:15377"/>
        <dbReference type="ChEBI" id="CHEBI:15378"/>
        <dbReference type="ChEBI" id="CHEBI:29985"/>
        <dbReference type="ChEBI" id="CHEBI:30616"/>
        <dbReference type="ChEBI" id="CHEBI:43474"/>
        <dbReference type="ChEBI" id="CHEBI:58359"/>
        <dbReference type="ChEBI" id="CHEBI:78520"/>
        <dbReference type="ChEBI" id="CHEBI:78521"/>
        <dbReference type="ChEBI" id="CHEBI:456216"/>
        <dbReference type="EC" id="6.3.5.7"/>
    </reaction>
</comment>
<feature type="active site" description="Charge relay system" evidence="10">
    <location>
        <position position="152"/>
    </location>
</feature>
<dbReference type="GO" id="GO:0030956">
    <property type="term" value="C:glutamyl-tRNA(Gln) amidotransferase complex"/>
    <property type="evidence" value="ECO:0007669"/>
    <property type="project" value="InterPro"/>
</dbReference>
<evidence type="ECO:0000256" key="3">
    <source>
        <dbReference type="ARBA" id="ARBA00012739"/>
    </source>
</evidence>
<dbReference type="PANTHER" id="PTHR11895">
    <property type="entry name" value="TRANSAMIDASE"/>
    <property type="match status" value="1"/>
</dbReference>
<dbReference type="InterPro" id="IPR000120">
    <property type="entry name" value="Amidase"/>
</dbReference>
<dbReference type="GO" id="GO:0005524">
    <property type="term" value="F:ATP binding"/>
    <property type="evidence" value="ECO:0007669"/>
    <property type="project" value="UniProtKB-KW"/>
</dbReference>
<dbReference type="GO" id="GO:0050567">
    <property type="term" value="F:glutaminyl-tRNA synthase (glutamine-hydrolyzing) activity"/>
    <property type="evidence" value="ECO:0007669"/>
    <property type="project" value="UniProtKB-UniRule"/>
</dbReference>
<dbReference type="InterPro" id="IPR023631">
    <property type="entry name" value="Amidase_dom"/>
</dbReference>
<evidence type="ECO:0000256" key="9">
    <source>
        <dbReference type="ARBA" id="ARBA00047407"/>
    </source>
</evidence>
<evidence type="ECO:0000256" key="6">
    <source>
        <dbReference type="ARBA" id="ARBA00022741"/>
    </source>
</evidence>
<reference evidence="13" key="1">
    <citation type="submission" date="2016-11" db="EMBL/GenBank/DDBJ databases">
        <authorList>
            <person name="Varghese N."/>
            <person name="Submissions S."/>
        </authorList>
    </citation>
    <scope>NUCLEOTIDE SEQUENCE [LARGE SCALE GENOMIC DNA]</scope>
    <source>
        <strain evidence="13">DSM 22212</strain>
    </source>
</reference>
<comment type="subunit">
    <text evidence="2 10">Heterotrimer of A, B and C subunits.</text>
</comment>
<dbReference type="SUPFAM" id="SSF75304">
    <property type="entry name" value="Amidase signature (AS) enzymes"/>
    <property type="match status" value="1"/>
</dbReference>
<dbReference type="Proteomes" id="UP000185812">
    <property type="component" value="Unassembled WGS sequence"/>
</dbReference>
<evidence type="ECO:0000313" key="13">
    <source>
        <dbReference type="Proteomes" id="UP000185812"/>
    </source>
</evidence>
<dbReference type="InterPro" id="IPR004412">
    <property type="entry name" value="GatA"/>
</dbReference>
<comment type="function">
    <text evidence="10">Allows the formation of correctly charged Gln-tRNA(Gln) through the transamidation of misacylated Glu-tRNA(Gln) in organisms which lack glutaminyl-tRNA synthetase. The reaction takes place in the presence of glutamine and ATP through an activated gamma-phospho-Glu-tRNA(Gln).</text>
</comment>
<dbReference type="OrthoDB" id="9811471at2"/>
<gene>
    <name evidence="10" type="primary">gatA</name>
    <name evidence="12" type="ORF">SAMN04488087_1790</name>
</gene>
<dbReference type="HAMAP" id="MF_00120">
    <property type="entry name" value="GatA"/>
    <property type="match status" value="1"/>
</dbReference>
<dbReference type="InterPro" id="IPR036928">
    <property type="entry name" value="AS_sf"/>
</dbReference>
<keyword evidence="13" id="KW-1185">Reference proteome</keyword>
<evidence type="ECO:0000256" key="10">
    <source>
        <dbReference type="HAMAP-Rule" id="MF_00120"/>
    </source>
</evidence>
<dbReference type="RefSeq" id="WP_072715621.1">
    <property type="nucleotide sequence ID" value="NZ_FRAU01000005.1"/>
</dbReference>
<keyword evidence="6 10" id="KW-0547">Nucleotide-binding</keyword>
<dbReference type="InterPro" id="IPR020556">
    <property type="entry name" value="Amidase_CS"/>
</dbReference>
<keyword evidence="12" id="KW-0808">Transferase</keyword>
<dbReference type="EC" id="6.3.5.7" evidence="3 10"/>
<dbReference type="PROSITE" id="PS00571">
    <property type="entry name" value="AMIDASES"/>
    <property type="match status" value="1"/>
</dbReference>
<comment type="similarity">
    <text evidence="1 10">Belongs to the amidase family. GatA subfamily.</text>
</comment>
<dbReference type="GO" id="GO:0016740">
    <property type="term" value="F:transferase activity"/>
    <property type="evidence" value="ECO:0007669"/>
    <property type="project" value="UniProtKB-KW"/>
</dbReference>
<evidence type="ECO:0000256" key="4">
    <source>
        <dbReference type="ARBA" id="ARBA00014428"/>
    </source>
</evidence>
<dbReference type="Gene3D" id="3.90.1300.10">
    <property type="entry name" value="Amidase signature (AS) domain"/>
    <property type="match status" value="1"/>
</dbReference>
<protein>
    <recommendedName>
        <fullName evidence="4 10">Glutamyl-tRNA(Gln) amidotransferase subunit A</fullName>
        <shortName evidence="10">Glu-ADT subunit A</shortName>
        <ecNumber evidence="3 10">6.3.5.7</ecNumber>
    </recommendedName>
</protein>
<dbReference type="NCBIfam" id="TIGR00132">
    <property type="entry name" value="gatA"/>
    <property type="match status" value="1"/>
</dbReference>
<evidence type="ECO:0000256" key="5">
    <source>
        <dbReference type="ARBA" id="ARBA00022598"/>
    </source>
</evidence>
<dbReference type="EMBL" id="FRAU01000005">
    <property type="protein sequence ID" value="SHK70758.1"/>
    <property type="molecule type" value="Genomic_DNA"/>
</dbReference>
<dbReference type="Pfam" id="PF01425">
    <property type="entry name" value="Amidase"/>
    <property type="match status" value="1"/>
</dbReference>
<evidence type="ECO:0000259" key="11">
    <source>
        <dbReference type="Pfam" id="PF01425"/>
    </source>
</evidence>
<keyword evidence="8 10" id="KW-0648">Protein biosynthesis</keyword>
<evidence type="ECO:0000313" key="12">
    <source>
        <dbReference type="EMBL" id="SHK70758.1"/>
    </source>
</evidence>
<dbReference type="GO" id="GO:0006412">
    <property type="term" value="P:translation"/>
    <property type="evidence" value="ECO:0007669"/>
    <property type="project" value="UniProtKB-UniRule"/>
</dbReference>
<name>A0A1M6UNK2_9BACT</name>
<organism evidence="12 13">
    <name type="scientific">Rhodothermus profundi</name>
    <dbReference type="NCBI Taxonomy" id="633813"/>
    <lineage>
        <taxon>Bacteria</taxon>
        <taxon>Pseudomonadati</taxon>
        <taxon>Rhodothermota</taxon>
        <taxon>Rhodothermia</taxon>
        <taxon>Rhodothermales</taxon>
        <taxon>Rhodothermaceae</taxon>
        <taxon>Rhodothermus</taxon>
    </lineage>
</organism>
<evidence type="ECO:0000256" key="1">
    <source>
        <dbReference type="ARBA" id="ARBA00008069"/>
    </source>
</evidence>
<accession>A0A1M6UNK2</accession>
<feature type="active site" description="Acyl-ester intermediate" evidence="10">
    <location>
        <position position="176"/>
    </location>
</feature>
<dbReference type="STRING" id="633813.SAMN04488087_1790"/>
<dbReference type="PANTHER" id="PTHR11895:SF151">
    <property type="entry name" value="GLUTAMYL-TRNA(GLN) AMIDOTRANSFERASE SUBUNIT A"/>
    <property type="match status" value="1"/>
</dbReference>
<evidence type="ECO:0000256" key="8">
    <source>
        <dbReference type="ARBA" id="ARBA00022917"/>
    </source>
</evidence>
<keyword evidence="7 10" id="KW-0067">ATP-binding</keyword>
<proteinExistence type="inferred from homology"/>
<evidence type="ECO:0000256" key="2">
    <source>
        <dbReference type="ARBA" id="ARBA00011123"/>
    </source>
</evidence>
<evidence type="ECO:0000256" key="7">
    <source>
        <dbReference type="ARBA" id="ARBA00022840"/>
    </source>
</evidence>
<feature type="domain" description="Amidase" evidence="11">
    <location>
        <begin position="23"/>
        <end position="478"/>
    </location>
</feature>
<dbReference type="AlphaFoldDB" id="A0A1M6UNK2"/>
<sequence>MEYLTYADARRALEQGETSCEALVSSFLERIAADNARLNAFISVDAESARAQARALDERLARGEPLPPLGGLVLAVKDVICIKDQRVTCGSRMLEHFVSLYDATVIERLRAAGAIFIGKTNCDEFAMGSSNETSYFGPARHPLNPDYVPGGSSGGSAVAVAARMCQAALGSDTGGSIRQPSAFCGIVGLKPTYGRVSRYGLVAYASSFDTIGPMTHTVEDAARILQVIAGVDRWDSTSAPVEVPDYLAALQRPVKGLRIGLPREYFAEGLDPEFRQLIEQRAAQLEAAGAIVEEVSLPHTEYGIATYYILATAEASSNLARYDGIRYGYRADVQQIRRELAESDSDDSVIYRLYVRSRSEGFGTEVKRRIMLGTYVLSAGYYEAYYAKAQRVRRLIRQDFDRAFEQVDVLLTPATPTPPFPLGSKLDDPLEMYLNDIYTVTANLAGVPGLVVPIGTHSSGFPVGAQLLGRHFDEATLLQVGQALMEISGTA</sequence>
<feature type="active site" description="Charge relay system" evidence="10">
    <location>
        <position position="77"/>
    </location>
</feature>
<keyword evidence="5 10" id="KW-0436">Ligase</keyword>